<feature type="domain" description="DUF4334" evidence="2">
    <location>
        <begin position="126"/>
        <end position="180"/>
    </location>
</feature>
<dbReference type="Proteomes" id="UP000323569">
    <property type="component" value="Unassembled WGS sequence"/>
</dbReference>
<dbReference type="EMBL" id="BHVO01000058">
    <property type="protein sequence ID" value="GCA71520.1"/>
    <property type="molecule type" value="Genomic_DNA"/>
</dbReference>
<dbReference type="Gene3D" id="2.40.128.580">
    <property type="entry name" value="GXWXG domain"/>
    <property type="match status" value="1"/>
</dbReference>
<dbReference type="RefSeq" id="WP_149978301.1">
    <property type="nucleotide sequence ID" value="NZ_BHVO01000058.1"/>
</dbReference>
<feature type="domain" description="GXWXG" evidence="1">
    <location>
        <begin position="25"/>
        <end position="83"/>
    </location>
</feature>
<dbReference type="Pfam" id="PF14232">
    <property type="entry name" value="DUF4334"/>
    <property type="match status" value="1"/>
</dbReference>
<dbReference type="AlphaFoldDB" id="A0A5A5R686"/>
<accession>A0A5A5R686</accession>
<protein>
    <recommendedName>
        <fullName evidence="5">DUF4334 domain-containing protein</fullName>
    </recommendedName>
</protein>
<dbReference type="Pfam" id="PF14231">
    <property type="entry name" value="GXWXG"/>
    <property type="match status" value="1"/>
</dbReference>
<evidence type="ECO:0000313" key="3">
    <source>
        <dbReference type="EMBL" id="GCA71520.1"/>
    </source>
</evidence>
<name>A0A5A5R686_MICAE</name>
<evidence type="ECO:0000259" key="1">
    <source>
        <dbReference type="Pfam" id="PF14231"/>
    </source>
</evidence>
<comment type="caution">
    <text evidence="3">The sequence shown here is derived from an EMBL/GenBank/DDBJ whole genome shotgun (WGS) entry which is preliminary data.</text>
</comment>
<evidence type="ECO:0000259" key="2">
    <source>
        <dbReference type="Pfam" id="PF14232"/>
    </source>
</evidence>
<evidence type="ECO:0000313" key="4">
    <source>
        <dbReference type="Proteomes" id="UP000323569"/>
    </source>
</evidence>
<organism evidence="3 4">
    <name type="scientific">Microcystis aeruginosa NIES-2519</name>
    <dbReference type="NCBI Taxonomy" id="2303981"/>
    <lineage>
        <taxon>Bacteria</taxon>
        <taxon>Bacillati</taxon>
        <taxon>Cyanobacteriota</taxon>
        <taxon>Cyanophyceae</taxon>
        <taxon>Oscillatoriophycideae</taxon>
        <taxon>Chroococcales</taxon>
        <taxon>Microcystaceae</taxon>
        <taxon>Microcystis</taxon>
    </lineage>
</organism>
<dbReference type="InterPro" id="IPR025951">
    <property type="entry name" value="GXWXG_dom"/>
</dbReference>
<reference evidence="3 4" key="1">
    <citation type="submission" date="2018-09" db="EMBL/GenBank/DDBJ databases">
        <title>Evolutionary history of phycoerythrin pigmentation in the water bloom-forming cyanobacterium Microcystis aeruginosa.</title>
        <authorList>
            <person name="Tanabe Y."/>
            <person name="Tanabe Y."/>
            <person name="Yamaguchi H."/>
        </authorList>
    </citation>
    <scope>NUCLEOTIDE SEQUENCE [LARGE SCALE GENOMIC DNA]</scope>
    <source>
        <strain evidence="3 4">NIES-2519</strain>
    </source>
</reference>
<gene>
    <name evidence="3" type="ORF">MiYa_03061</name>
</gene>
<evidence type="ECO:0008006" key="5">
    <source>
        <dbReference type="Google" id="ProtNLM"/>
    </source>
</evidence>
<proteinExistence type="predicted"/>
<sequence length="191" mass="21696">METLELESCQSILKAGQTTTERALELFDALEPVSLDFMLGVWQGSGLQTNHPMDGLLEASNWYGKEFVDTENVHPLLFLDGQGKIFKVAPNPTAMNWIVKLPILKNNSLKPLLMLTNSLLKTETSQARLRMMEYRDKVSATMIYDYLPINDSFRKVDDNTVLGIMDFKNSPQPFFFVLKRCQRPLNSSSSI</sequence>
<dbReference type="InterPro" id="IPR025568">
    <property type="entry name" value="DUF4334"/>
</dbReference>